<gene>
    <name evidence="2" type="ORF">O6P43_006689</name>
</gene>
<keyword evidence="3" id="KW-1185">Reference proteome</keyword>
<dbReference type="EMBL" id="JARAOO010000003">
    <property type="protein sequence ID" value="KAJ7976990.1"/>
    <property type="molecule type" value="Genomic_DNA"/>
</dbReference>
<evidence type="ECO:0000313" key="3">
    <source>
        <dbReference type="Proteomes" id="UP001163823"/>
    </source>
</evidence>
<dbReference type="KEGG" id="qsa:O6P43_006689"/>
<keyword evidence="1" id="KW-0472">Membrane</keyword>
<feature type="transmembrane region" description="Helical" evidence="1">
    <location>
        <begin position="6"/>
        <end position="24"/>
    </location>
</feature>
<comment type="caution">
    <text evidence="2">The sequence shown here is derived from an EMBL/GenBank/DDBJ whole genome shotgun (WGS) entry which is preliminary data.</text>
</comment>
<proteinExistence type="predicted"/>
<dbReference type="AlphaFoldDB" id="A0AAD7VIQ6"/>
<sequence length="111" mass="12848">MELKYSSITTFFFTFLIIFSILYFSTGRSLDSEIYEIDYRGPETHSAIIPPPDHSHAKSSNSINIHHQGLFHDQSKGVTTKKWRWGGGYGGTQTRSSGENFLFFFFLYIFF</sequence>
<keyword evidence="1 2" id="KW-0812">Transmembrane</keyword>
<protein>
    <submittedName>
        <fullName evidence="2">Transmembrane protein</fullName>
    </submittedName>
</protein>
<keyword evidence="1" id="KW-1133">Transmembrane helix</keyword>
<evidence type="ECO:0000313" key="2">
    <source>
        <dbReference type="EMBL" id="KAJ7976990.1"/>
    </source>
</evidence>
<reference evidence="2" key="1">
    <citation type="journal article" date="2023" name="Science">
        <title>Elucidation of the pathway for biosynthesis of saponin adjuvants from the soapbark tree.</title>
        <authorList>
            <person name="Reed J."/>
            <person name="Orme A."/>
            <person name="El-Demerdash A."/>
            <person name="Owen C."/>
            <person name="Martin L.B.B."/>
            <person name="Misra R.C."/>
            <person name="Kikuchi S."/>
            <person name="Rejzek M."/>
            <person name="Martin A.C."/>
            <person name="Harkess A."/>
            <person name="Leebens-Mack J."/>
            <person name="Louveau T."/>
            <person name="Stephenson M.J."/>
            <person name="Osbourn A."/>
        </authorList>
    </citation>
    <scope>NUCLEOTIDE SEQUENCE</scope>
    <source>
        <strain evidence="2">S10</strain>
    </source>
</reference>
<organism evidence="2 3">
    <name type="scientific">Quillaja saponaria</name>
    <name type="common">Soap bark tree</name>
    <dbReference type="NCBI Taxonomy" id="32244"/>
    <lineage>
        <taxon>Eukaryota</taxon>
        <taxon>Viridiplantae</taxon>
        <taxon>Streptophyta</taxon>
        <taxon>Embryophyta</taxon>
        <taxon>Tracheophyta</taxon>
        <taxon>Spermatophyta</taxon>
        <taxon>Magnoliopsida</taxon>
        <taxon>eudicotyledons</taxon>
        <taxon>Gunneridae</taxon>
        <taxon>Pentapetalae</taxon>
        <taxon>rosids</taxon>
        <taxon>fabids</taxon>
        <taxon>Fabales</taxon>
        <taxon>Quillajaceae</taxon>
        <taxon>Quillaja</taxon>
    </lineage>
</organism>
<dbReference type="Proteomes" id="UP001163823">
    <property type="component" value="Chromosome 3"/>
</dbReference>
<name>A0AAD7VIQ6_QUISA</name>
<accession>A0AAD7VIQ6</accession>
<evidence type="ECO:0000256" key="1">
    <source>
        <dbReference type="SAM" id="Phobius"/>
    </source>
</evidence>